<evidence type="ECO:0000313" key="2">
    <source>
        <dbReference type="EMBL" id="NUY02718.1"/>
    </source>
</evidence>
<dbReference type="InterPro" id="IPR016152">
    <property type="entry name" value="PTrfase/Anion_transptr"/>
</dbReference>
<organism evidence="2 3">
    <name type="scientific">Paraburkholderia youngii</name>
    <dbReference type="NCBI Taxonomy" id="2782701"/>
    <lineage>
        <taxon>Bacteria</taxon>
        <taxon>Pseudomonadati</taxon>
        <taxon>Pseudomonadota</taxon>
        <taxon>Betaproteobacteria</taxon>
        <taxon>Burkholderiales</taxon>
        <taxon>Burkholderiaceae</taxon>
        <taxon>Paraburkholderia</taxon>
    </lineage>
</organism>
<dbReference type="InterPro" id="IPR051541">
    <property type="entry name" value="PTS_SugarTrans_NitroReg"/>
</dbReference>
<dbReference type="Proteomes" id="UP000594380">
    <property type="component" value="Unassembled WGS sequence"/>
</dbReference>
<comment type="caution">
    <text evidence="2">The sequence shown here is derived from an EMBL/GenBank/DDBJ whole genome shotgun (WGS) entry which is preliminary data.</text>
</comment>
<dbReference type="GO" id="GO:0030295">
    <property type="term" value="F:protein kinase activator activity"/>
    <property type="evidence" value="ECO:0007669"/>
    <property type="project" value="TreeGrafter"/>
</dbReference>
<dbReference type="PANTHER" id="PTHR47738:SF1">
    <property type="entry name" value="NITROGEN REGULATORY PROTEIN"/>
    <property type="match status" value="1"/>
</dbReference>
<dbReference type="Gene3D" id="3.40.930.10">
    <property type="entry name" value="Mannitol-specific EII, Chain A"/>
    <property type="match status" value="1"/>
</dbReference>
<sequence length="314" mass="34826">MKHSLADLKALFDLRHIGSHRTSQPPASRDVVMRITLDAQHAMPLRLALIRDCAGQSWTIRMTPLHGTDRVRLILYLPRSALKEAMQRVTHLAPTAEIAQLLEVPETPTDRWSKLMQRPESPHADIHGRRKGEVSDEDTIAYLLTESHVLLNLAVADRESLFARLAQLLEQRYGLEAAAVMAGLAAREALGSTALGQGVAVPHGQIKGLRGALVLYVRPVMPIPFDAPDGEPVTDLVVLFVPEWANMTHLHLLAEVAERFCDQRFRERLRACADPHAVCQLFADFEAQDAAERDGPEAGQFDAPSTVIKIRPHT</sequence>
<dbReference type="RefSeq" id="WP_176109054.1">
    <property type="nucleotide sequence ID" value="NZ_JAALDK010000001.1"/>
</dbReference>
<dbReference type="CDD" id="cd00211">
    <property type="entry name" value="PTS_IIA_fru"/>
    <property type="match status" value="1"/>
</dbReference>
<gene>
    <name evidence="2" type="ORF">G5S42_24140</name>
</gene>
<dbReference type="PROSITE" id="PS51094">
    <property type="entry name" value="PTS_EIIA_TYPE_2"/>
    <property type="match status" value="1"/>
</dbReference>
<dbReference type="Pfam" id="PF00359">
    <property type="entry name" value="PTS_EIIA_2"/>
    <property type="match status" value="1"/>
</dbReference>
<dbReference type="InterPro" id="IPR002178">
    <property type="entry name" value="PTS_EIIA_type-2_dom"/>
</dbReference>
<feature type="domain" description="PTS EIIA type-2" evidence="1">
    <location>
        <begin position="142"/>
        <end position="285"/>
    </location>
</feature>
<reference evidence="2 3" key="1">
    <citation type="submission" date="2020-02" db="EMBL/GenBank/DDBJ databases">
        <title>Paraburkholderia simonii sp. nov. and Paraburkholderia youngii sp. nov. Brazilian and Mexican Mimosa-associated rhizobia.</title>
        <authorList>
            <person name="Mavima L."/>
            <person name="Beukes C.W."/>
            <person name="Chan W.Y."/>
            <person name="Palmer M."/>
            <person name="De Meyer S.E."/>
            <person name="James E.K."/>
            <person name="Venter S.N."/>
            <person name="Steenkamp E.T."/>
        </authorList>
    </citation>
    <scope>NUCLEOTIDE SEQUENCE [LARGE SCALE GENOMIC DNA]</scope>
    <source>
        <strain evidence="2 3">JPY169</strain>
    </source>
</reference>
<dbReference type="SUPFAM" id="SSF55804">
    <property type="entry name" value="Phoshotransferase/anion transport protein"/>
    <property type="match status" value="1"/>
</dbReference>
<dbReference type="EMBL" id="JAALDK010000001">
    <property type="protein sequence ID" value="NUY02718.1"/>
    <property type="molecule type" value="Genomic_DNA"/>
</dbReference>
<name>A0A7Y6MZ60_9BURK</name>
<dbReference type="PROSITE" id="PS00372">
    <property type="entry name" value="PTS_EIIA_TYPE_2_HIS"/>
    <property type="match status" value="1"/>
</dbReference>
<protein>
    <submittedName>
        <fullName evidence="2">PTS sugar transporter subunit IIA</fullName>
    </submittedName>
</protein>
<dbReference type="GeneID" id="301103432"/>
<evidence type="ECO:0000259" key="1">
    <source>
        <dbReference type="PROSITE" id="PS51094"/>
    </source>
</evidence>
<keyword evidence="2" id="KW-0762">Sugar transport</keyword>
<evidence type="ECO:0000313" key="3">
    <source>
        <dbReference type="Proteomes" id="UP000594380"/>
    </source>
</evidence>
<dbReference type="AlphaFoldDB" id="A0A7Y6MZ60"/>
<keyword evidence="2" id="KW-0813">Transport</keyword>
<proteinExistence type="predicted"/>
<dbReference type="PANTHER" id="PTHR47738">
    <property type="entry name" value="PTS SYSTEM FRUCTOSE-LIKE EIIA COMPONENT-RELATED"/>
    <property type="match status" value="1"/>
</dbReference>
<accession>A0A7Y6MZ60</accession>